<evidence type="ECO:0000313" key="2">
    <source>
        <dbReference type="Proteomes" id="UP000005819"/>
    </source>
</evidence>
<evidence type="ECO:0000313" key="1">
    <source>
        <dbReference type="EMBL" id="EDS04205.1"/>
    </source>
</evidence>
<proteinExistence type="predicted"/>
<sequence>MAEFSFGIFNFVPIQADFTAEIVQSNTDKNGRKEIYHMRR</sequence>
<comment type="caution">
    <text evidence="1">The sequence shown here is derived from an EMBL/GenBank/DDBJ whole genome shotgun (WGS) entry which is preliminary data.</text>
</comment>
<accession>B0MTJ7</accession>
<dbReference type="HOGENOM" id="CLU_3283814_0_0_10"/>
<protein>
    <submittedName>
        <fullName evidence="1">Uncharacterized protein</fullName>
    </submittedName>
</protein>
<keyword evidence="2" id="KW-1185">Reference proteome</keyword>
<dbReference type="EMBL" id="ABFK02000016">
    <property type="protein sequence ID" value="EDS04205.1"/>
    <property type="molecule type" value="Genomic_DNA"/>
</dbReference>
<gene>
    <name evidence="1" type="ORF">ALIPUT_00076</name>
</gene>
<dbReference type="Proteomes" id="UP000005819">
    <property type="component" value="Unassembled WGS sequence"/>
</dbReference>
<reference evidence="1" key="2">
    <citation type="submission" date="2013-09" db="EMBL/GenBank/DDBJ databases">
        <title>Draft genome sequence of Alistipes putredinis (DSM 17216).</title>
        <authorList>
            <person name="Sudarsanam P."/>
            <person name="Ley R."/>
            <person name="Guruge J."/>
            <person name="Turnbaugh P.J."/>
            <person name="Mahowald M."/>
            <person name="Liep D."/>
            <person name="Gordon J."/>
        </authorList>
    </citation>
    <scope>NUCLEOTIDE SEQUENCE</scope>
    <source>
        <strain evidence="1">DSM 17216</strain>
    </source>
</reference>
<dbReference type="AlphaFoldDB" id="B0MTJ7"/>
<name>B0MTJ7_9BACT</name>
<organism evidence="1 2">
    <name type="scientific">Alistipes putredinis DSM 17216</name>
    <dbReference type="NCBI Taxonomy" id="445970"/>
    <lineage>
        <taxon>Bacteria</taxon>
        <taxon>Pseudomonadati</taxon>
        <taxon>Bacteroidota</taxon>
        <taxon>Bacteroidia</taxon>
        <taxon>Bacteroidales</taxon>
        <taxon>Rikenellaceae</taxon>
        <taxon>Alistipes</taxon>
    </lineage>
</organism>
<reference evidence="1" key="1">
    <citation type="submission" date="2007-10" db="EMBL/GenBank/DDBJ databases">
        <authorList>
            <person name="Fulton L."/>
            <person name="Clifton S."/>
            <person name="Fulton B."/>
            <person name="Xu J."/>
            <person name="Minx P."/>
            <person name="Pepin K.H."/>
            <person name="Johnson M."/>
            <person name="Thiruvilangam P."/>
            <person name="Bhonagiri V."/>
            <person name="Nash W.E."/>
            <person name="Mardis E.R."/>
            <person name="Wilson R.K."/>
        </authorList>
    </citation>
    <scope>NUCLEOTIDE SEQUENCE [LARGE SCALE GENOMIC DNA]</scope>
    <source>
        <strain evidence="1">DSM 17216</strain>
    </source>
</reference>